<feature type="compositionally biased region" description="Acidic residues" evidence="1">
    <location>
        <begin position="25"/>
        <end position="38"/>
    </location>
</feature>
<feature type="region of interest" description="Disordered" evidence="1">
    <location>
        <begin position="1"/>
        <end position="51"/>
    </location>
</feature>
<feature type="region of interest" description="Disordered" evidence="1">
    <location>
        <begin position="87"/>
        <end position="129"/>
    </location>
</feature>
<evidence type="ECO:0000313" key="2">
    <source>
        <dbReference type="EMBL" id="TNN30903.1"/>
    </source>
</evidence>
<protein>
    <submittedName>
        <fullName evidence="2">Uncharacterized protein</fullName>
    </submittedName>
</protein>
<gene>
    <name evidence="2" type="ORF">EYF80_058945</name>
</gene>
<keyword evidence="3" id="KW-1185">Reference proteome</keyword>
<evidence type="ECO:0000256" key="1">
    <source>
        <dbReference type="SAM" id="MobiDB-lite"/>
    </source>
</evidence>
<comment type="caution">
    <text evidence="2">The sequence shown here is derived from an EMBL/GenBank/DDBJ whole genome shotgun (WGS) entry which is preliminary data.</text>
</comment>
<dbReference type="AlphaFoldDB" id="A0A4Z2EQ32"/>
<accession>A0A4Z2EQ32</accession>
<dbReference type="EMBL" id="SRLO01004005">
    <property type="protein sequence ID" value="TNN30903.1"/>
    <property type="molecule type" value="Genomic_DNA"/>
</dbReference>
<evidence type="ECO:0000313" key="3">
    <source>
        <dbReference type="Proteomes" id="UP000314294"/>
    </source>
</evidence>
<name>A0A4Z2EQ32_9TELE</name>
<sequence length="249" mass="26435">MKFAQGPLCRDRGPRGGCPKRPVNVEEEEEEEEEEDAGEGVGGGGEVWRGDEALGEGLPLLARLWRLDEALAPTTRGIWLGGWCSPPPPPPPPPPPLLGPHDRLTPPPPPRVKDSEEEDAPSGHLEDRDGTALCLPEPGHWVGPWPSWVGGASEAWADAAEVAQDKSEGAGAGVGVGLGAVECARTPWQWRSSLAACRSEAGGRPCREGWRWGRCWLQGSPPSAAPTPRAALRSLEASMLLPGPDHRPG</sequence>
<feature type="compositionally biased region" description="Pro residues" evidence="1">
    <location>
        <begin position="87"/>
        <end position="98"/>
    </location>
</feature>
<organism evidence="2 3">
    <name type="scientific">Liparis tanakae</name>
    <name type="common">Tanaka's snailfish</name>
    <dbReference type="NCBI Taxonomy" id="230148"/>
    <lineage>
        <taxon>Eukaryota</taxon>
        <taxon>Metazoa</taxon>
        <taxon>Chordata</taxon>
        <taxon>Craniata</taxon>
        <taxon>Vertebrata</taxon>
        <taxon>Euteleostomi</taxon>
        <taxon>Actinopterygii</taxon>
        <taxon>Neopterygii</taxon>
        <taxon>Teleostei</taxon>
        <taxon>Neoteleostei</taxon>
        <taxon>Acanthomorphata</taxon>
        <taxon>Eupercaria</taxon>
        <taxon>Perciformes</taxon>
        <taxon>Cottioidei</taxon>
        <taxon>Cottales</taxon>
        <taxon>Liparidae</taxon>
        <taxon>Liparis</taxon>
    </lineage>
</organism>
<reference evidence="2 3" key="1">
    <citation type="submission" date="2019-03" db="EMBL/GenBank/DDBJ databases">
        <title>First draft genome of Liparis tanakae, snailfish: a comprehensive survey of snailfish specific genes.</title>
        <authorList>
            <person name="Kim W."/>
            <person name="Song I."/>
            <person name="Jeong J.-H."/>
            <person name="Kim D."/>
            <person name="Kim S."/>
            <person name="Ryu S."/>
            <person name="Song J.Y."/>
            <person name="Lee S.K."/>
        </authorList>
    </citation>
    <scope>NUCLEOTIDE SEQUENCE [LARGE SCALE GENOMIC DNA]</scope>
    <source>
        <tissue evidence="2">Muscle</tissue>
    </source>
</reference>
<dbReference type="Proteomes" id="UP000314294">
    <property type="component" value="Unassembled WGS sequence"/>
</dbReference>
<proteinExistence type="predicted"/>